<evidence type="ECO:0000313" key="3">
    <source>
        <dbReference type="Proteomes" id="UP000828390"/>
    </source>
</evidence>
<feature type="region of interest" description="Disordered" evidence="1">
    <location>
        <begin position="1"/>
        <end position="109"/>
    </location>
</feature>
<reference evidence="2" key="2">
    <citation type="submission" date="2020-11" db="EMBL/GenBank/DDBJ databases">
        <authorList>
            <person name="McCartney M.A."/>
            <person name="Auch B."/>
            <person name="Kono T."/>
            <person name="Mallez S."/>
            <person name="Becker A."/>
            <person name="Gohl D.M."/>
            <person name="Silverstein K.A.T."/>
            <person name="Koren S."/>
            <person name="Bechman K.B."/>
            <person name="Herman A."/>
            <person name="Abrahante J.E."/>
            <person name="Garbe J."/>
        </authorList>
    </citation>
    <scope>NUCLEOTIDE SEQUENCE</scope>
    <source>
        <strain evidence="2">Duluth1</strain>
        <tissue evidence="2">Whole animal</tissue>
    </source>
</reference>
<feature type="compositionally biased region" description="Basic residues" evidence="1">
    <location>
        <begin position="86"/>
        <end position="104"/>
    </location>
</feature>
<gene>
    <name evidence="2" type="ORF">DPMN_091938</name>
</gene>
<dbReference type="AlphaFoldDB" id="A0A9D4L122"/>
<keyword evidence="3" id="KW-1185">Reference proteome</keyword>
<sequence length="242" mass="27916">MLKGKRDCGKGEMRIPIEDKDSFKNKSSGKRKPVTLMTEREKKYARKQWREKKRKDREREREAKRALQNIHTPPSSPDQQPENREKRRQYKQSQKKSMRKKERYRNRVTENKGFVVAGIRPYTTLGEGGGGVMGKSSISPQPTPASCTRNYNPRSAKPDTGSRVYSEINMTKTKRNKRISRSAAARRNESMPRQSLKPRQYAAAMYLRDDSILESESDNESVPESDHESVPEPGHETESESN</sequence>
<feature type="compositionally biased region" description="Basic and acidic residues" evidence="1">
    <location>
        <begin position="1"/>
        <end position="24"/>
    </location>
</feature>
<dbReference type="EMBL" id="JAIWYP010000003">
    <property type="protein sequence ID" value="KAH3849535.1"/>
    <property type="molecule type" value="Genomic_DNA"/>
</dbReference>
<reference evidence="2" key="1">
    <citation type="journal article" date="2019" name="bioRxiv">
        <title>The Genome of the Zebra Mussel, Dreissena polymorpha: A Resource for Invasive Species Research.</title>
        <authorList>
            <person name="McCartney M.A."/>
            <person name="Auch B."/>
            <person name="Kono T."/>
            <person name="Mallez S."/>
            <person name="Zhang Y."/>
            <person name="Obille A."/>
            <person name="Becker A."/>
            <person name="Abrahante J.E."/>
            <person name="Garbe J."/>
            <person name="Badalamenti J.P."/>
            <person name="Herman A."/>
            <person name="Mangelson H."/>
            <person name="Liachko I."/>
            <person name="Sullivan S."/>
            <person name="Sone E.D."/>
            <person name="Koren S."/>
            <person name="Silverstein K.A.T."/>
            <person name="Beckman K.B."/>
            <person name="Gohl D.M."/>
        </authorList>
    </citation>
    <scope>NUCLEOTIDE SEQUENCE</scope>
    <source>
        <strain evidence="2">Duluth1</strain>
        <tissue evidence="2">Whole animal</tissue>
    </source>
</reference>
<evidence type="ECO:0000256" key="1">
    <source>
        <dbReference type="SAM" id="MobiDB-lite"/>
    </source>
</evidence>
<protein>
    <submittedName>
        <fullName evidence="2">Uncharacterized protein</fullName>
    </submittedName>
</protein>
<proteinExistence type="predicted"/>
<evidence type="ECO:0000313" key="2">
    <source>
        <dbReference type="EMBL" id="KAH3849535.1"/>
    </source>
</evidence>
<feature type="compositionally biased region" description="Basic residues" evidence="1">
    <location>
        <begin position="43"/>
        <end position="56"/>
    </location>
</feature>
<feature type="compositionally biased region" description="Polar residues" evidence="1">
    <location>
        <begin position="136"/>
        <end position="153"/>
    </location>
</feature>
<comment type="caution">
    <text evidence="2">The sequence shown here is derived from an EMBL/GenBank/DDBJ whole genome shotgun (WGS) entry which is preliminary data.</text>
</comment>
<accession>A0A9D4L122</accession>
<feature type="compositionally biased region" description="Polar residues" evidence="1">
    <location>
        <begin position="69"/>
        <end position="80"/>
    </location>
</feature>
<organism evidence="2 3">
    <name type="scientific">Dreissena polymorpha</name>
    <name type="common">Zebra mussel</name>
    <name type="synonym">Mytilus polymorpha</name>
    <dbReference type="NCBI Taxonomy" id="45954"/>
    <lineage>
        <taxon>Eukaryota</taxon>
        <taxon>Metazoa</taxon>
        <taxon>Spiralia</taxon>
        <taxon>Lophotrochozoa</taxon>
        <taxon>Mollusca</taxon>
        <taxon>Bivalvia</taxon>
        <taxon>Autobranchia</taxon>
        <taxon>Heteroconchia</taxon>
        <taxon>Euheterodonta</taxon>
        <taxon>Imparidentia</taxon>
        <taxon>Neoheterodontei</taxon>
        <taxon>Myida</taxon>
        <taxon>Dreissenoidea</taxon>
        <taxon>Dreissenidae</taxon>
        <taxon>Dreissena</taxon>
    </lineage>
</organism>
<name>A0A9D4L122_DREPO</name>
<dbReference type="Proteomes" id="UP000828390">
    <property type="component" value="Unassembled WGS sequence"/>
</dbReference>
<feature type="compositionally biased region" description="Basic and acidic residues" evidence="1">
    <location>
        <begin position="224"/>
        <end position="242"/>
    </location>
</feature>
<feature type="compositionally biased region" description="Acidic residues" evidence="1">
    <location>
        <begin position="212"/>
        <end position="223"/>
    </location>
</feature>
<feature type="region of interest" description="Disordered" evidence="1">
    <location>
        <begin position="121"/>
        <end position="242"/>
    </location>
</feature>